<evidence type="ECO:0000256" key="3">
    <source>
        <dbReference type="SAM" id="Coils"/>
    </source>
</evidence>
<dbReference type="OrthoDB" id="5560525at2759"/>
<evidence type="ECO:0000256" key="1">
    <source>
        <dbReference type="ARBA" id="ARBA00023054"/>
    </source>
</evidence>
<feature type="domain" description="GDP/GTP exchange factor Sec2 N-terminal" evidence="4">
    <location>
        <begin position="142"/>
        <end position="236"/>
    </location>
</feature>
<proteinExistence type="inferred from homology"/>
<comment type="similarity">
    <text evidence="2">Belongs to the SEC2 family.</text>
</comment>
<evidence type="ECO:0000313" key="6">
    <source>
        <dbReference type="Proteomes" id="UP000499080"/>
    </source>
</evidence>
<evidence type="ECO:0000259" key="4">
    <source>
        <dbReference type="Pfam" id="PF06428"/>
    </source>
</evidence>
<dbReference type="Pfam" id="PF25555">
    <property type="entry name" value="RAB3A-like_C"/>
    <property type="match status" value="1"/>
</dbReference>
<dbReference type="PANTHER" id="PTHR14430">
    <property type="entry name" value="RABIN3-RELATED"/>
    <property type="match status" value="1"/>
</dbReference>
<name>A0A4Y2AZV8_ARAVE</name>
<dbReference type="InterPro" id="IPR040351">
    <property type="entry name" value="RAB3IL/RAB3IP/Sec2"/>
</dbReference>
<sequence length="419" mass="48058">MADVTVCHDENEFLASNKKEELTDNMLLGVSSGNSTNGDKEEIVDQQEETVSLEGRHQTHVTFQISPSTDSPKVSSNMTVNSEYIARASTMRTKIEEKITDIEKKIDLPALDSSSESIDKDWSPADYNLIKVLDAKRSRSCSVSEMRQSTIDRLQSKLEKAEKDLELREEEVQRLRKIRDEVGSEIEDLTASLFEEANNMVRNALMKQRKAEKITKEANMKLGILQEEVQALKNIVQSSVLYGSASEYAEMQEKKTSVPQREMYEVDPIFNDEFVKWRQNPNLDKGTPFMKRIYDEDIKACLCFRNSKLSDNVLSAIEEDKIIIEKIPESKIQPLPKVCDLMNAPRLCPYKMYLDGTNSYNISALSRNRIAAICDLFCYLRYIQRGLITVRIHEVYLEILKKRRRIMSAKLGLIDDIVE</sequence>
<reference evidence="5 6" key="1">
    <citation type="journal article" date="2019" name="Sci. Rep.">
        <title>Orb-weaving spider Araneus ventricosus genome elucidates the spidroin gene catalogue.</title>
        <authorList>
            <person name="Kono N."/>
            <person name="Nakamura H."/>
            <person name="Ohtoshi R."/>
            <person name="Moran D.A.P."/>
            <person name="Shinohara A."/>
            <person name="Yoshida Y."/>
            <person name="Fujiwara M."/>
            <person name="Mori M."/>
            <person name="Tomita M."/>
            <person name="Arakawa K."/>
        </authorList>
    </citation>
    <scope>NUCLEOTIDE SEQUENCE [LARGE SCALE GENOMIC DNA]</scope>
</reference>
<comment type="caution">
    <text evidence="5">The sequence shown here is derived from an EMBL/GenBank/DDBJ whole genome shotgun (WGS) entry which is preliminary data.</text>
</comment>
<gene>
    <name evidence="5" type="primary">RAB3IP_0</name>
    <name evidence="5" type="ORF">AVEN_191077_1</name>
</gene>
<dbReference type="InterPro" id="IPR009449">
    <property type="entry name" value="Sec2_N"/>
</dbReference>
<dbReference type="GO" id="GO:0006887">
    <property type="term" value="P:exocytosis"/>
    <property type="evidence" value="ECO:0007669"/>
    <property type="project" value="TreeGrafter"/>
</dbReference>
<feature type="coiled-coil region" evidence="3">
    <location>
        <begin position="144"/>
        <end position="178"/>
    </location>
</feature>
<accession>A0A4Y2AZV8</accession>
<dbReference type="GO" id="GO:0005085">
    <property type="term" value="F:guanyl-nucleotide exchange factor activity"/>
    <property type="evidence" value="ECO:0007669"/>
    <property type="project" value="InterPro"/>
</dbReference>
<dbReference type="Proteomes" id="UP000499080">
    <property type="component" value="Unassembled WGS sequence"/>
</dbReference>
<dbReference type="Pfam" id="PF06428">
    <property type="entry name" value="Sec2p"/>
    <property type="match status" value="1"/>
</dbReference>
<evidence type="ECO:0000256" key="2">
    <source>
        <dbReference type="ARBA" id="ARBA00025794"/>
    </source>
</evidence>
<keyword evidence="1 3" id="KW-0175">Coiled coil</keyword>
<dbReference type="GO" id="GO:0070319">
    <property type="term" value="C:Golgi to plasma membrane transport vesicle"/>
    <property type="evidence" value="ECO:0007669"/>
    <property type="project" value="TreeGrafter"/>
</dbReference>
<dbReference type="PANTHER" id="PTHR14430:SF0">
    <property type="entry name" value="SEC2P DOMAIN-CONTAINING PROTEIN"/>
    <property type="match status" value="1"/>
</dbReference>
<dbReference type="EMBL" id="BGPR01000038">
    <property type="protein sequence ID" value="GBL84615.1"/>
    <property type="molecule type" value="Genomic_DNA"/>
</dbReference>
<keyword evidence="6" id="KW-1185">Reference proteome</keyword>
<organism evidence="5 6">
    <name type="scientific">Araneus ventricosus</name>
    <name type="common">Orbweaver spider</name>
    <name type="synonym">Epeira ventricosa</name>
    <dbReference type="NCBI Taxonomy" id="182803"/>
    <lineage>
        <taxon>Eukaryota</taxon>
        <taxon>Metazoa</taxon>
        <taxon>Ecdysozoa</taxon>
        <taxon>Arthropoda</taxon>
        <taxon>Chelicerata</taxon>
        <taxon>Arachnida</taxon>
        <taxon>Araneae</taxon>
        <taxon>Araneomorphae</taxon>
        <taxon>Entelegynae</taxon>
        <taxon>Araneoidea</taxon>
        <taxon>Araneidae</taxon>
        <taxon>Araneus</taxon>
    </lineage>
</organism>
<dbReference type="Gene3D" id="1.20.5.4880">
    <property type="match status" value="1"/>
</dbReference>
<protein>
    <submittedName>
        <fullName evidence="5">Rab-3A-interacting protein</fullName>
    </submittedName>
</protein>
<dbReference type="AlphaFoldDB" id="A0A4Y2AZV8"/>
<evidence type="ECO:0000313" key="5">
    <source>
        <dbReference type="EMBL" id="GBL84615.1"/>
    </source>
</evidence>
<dbReference type="CDD" id="cd21044">
    <property type="entry name" value="Rab11BD_RAB3IP_like"/>
    <property type="match status" value="1"/>
</dbReference>
<dbReference type="SUPFAM" id="SSF144284">
    <property type="entry name" value="Sec2 N-terminal region"/>
    <property type="match status" value="1"/>
</dbReference>